<name>A0ABR7HS56_9FIRM</name>
<reference evidence="1 2" key="1">
    <citation type="submission" date="2020-08" db="EMBL/GenBank/DDBJ databases">
        <title>Genome public.</title>
        <authorList>
            <person name="Liu C."/>
            <person name="Sun Q."/>
        </authorList>
    </citation>
    <scope>NUCLEOTIDE SEQUENCE [LARGE SCALE GENOMIC DNA]</scope>
    <source>
        <strain evidence="1 2">New-38</strain>
    </source>
</reference>
<evidence type="ECO:0000313" key="2">
    <source>
        <dbReference type="Proteomes" id="UP000660021"/>
    </source>
</evidence>
<dbReference type="EMBL" id="JACOPR010000003">
    <property type="protein sequence ID" value="MBC5730276.1"/>
    <property type="molecule type" value="Genomic_DNA"/>
</dbReference>
<accession>A0ABR7HS56</accession>
<organism evidence="1 2">
    <name type="scientific">Pseudoflavonifractor hominis</name>
    <dbReference type="NCBI Taxonomy" id="2763059"/>
    <lineage>
        <taxon>Bacteria</taxon>
        <taxon>Bacillati</taxon>
        <taxon>Bacillota</taxon>
        <taxon>Clostridia</taxon>
        <taxon>Eubacteriales</taxon>
        <taxon>Oscillospiraceae</taxon>
        <taxon>Pseudoflavonifractor</taxon>
    </lineage>
</organism>
<dbReference type="RefSeq" id="WP_180956694.1">
    <property type="nucleotide sequence ID" value="NZ_JACOPR010000003.1"/>
</dbReference>
<gene>
    <name evidence="1" type="ORF">H8S34_05435</name>
</gene>
<dbReference type="Proteomes" id="UP000660021">
    <property type="component" value="Unassembled WGS sequence"/>
</dbReference>
<keyword evidence="2" id="KW-1185">Reference proteome</keyword>
<comment type="caution">
    <text evidence="1">The sequence shown here is derived from an EMBL/GenBank/DDBJ whole genome shotgun (WGS) entry which is preliminary data.</text>
</comment>
<proteinExistence type="predicted"/>
<sequence>MIDYLVVMILVAIVQLRRASFIESIPWIATFPSEKPRSFFNIEQMSFF</sequence>
<evidence type="ECO:0000313" key="1">
    <source>
        <dbReference type="EMBL" id="MBC5730276.1"/>
    </source>
</evidence>
<protein>
    <submittedName>
        <fullName evidence="1">Uncharacterized protein</fullName>
    </submittedName>
</protein>